<dbReference type="RefSeq" id="WP_144816999.1">
    <property type="nucleotide sequence ID" value="NZ_VLKP01000017.1"/>
</dbReference>
<sequence length="364" mass="39806">MSGPKTTVWPLEPHTRAKHLILQRYLQAWLPIISSNRSRVVFIDGFAGPGVYEDGEAGSPVIAMRALIDHAHQAAINSAVHFVFIEADGRRAARLQEVVSDLVPALPKGATANVLQGAYADLLAHALDEIEANGKQLAPSLVFIDPFGVSGLPMALVRRILATPSCEVLINVMTGFIHRFVGSSEFEPHLDAIYGTDAWRAARALTGPARLEHLRRLYLEELTRPGVTGAARYVRLFSMLNGANQPIYDLVFATNHPRGIDRMKDAMWKVDAAGGERFSDATDPGQSTLLDAGASHDAGLIGMLRSTLAGRSLTWDEVEEHIRHTPFRALRRPLLRAAKEPASGIRIESRTRGITPDALIHFSE</sequence>
<evidence type="ECO:0000313" key="1">
    <source>
        <dbReference type="EMBL" id="TWI06356.1"/>
    </source>
</evidence>
<dbReference type="EMBL" id="VLKP01000017">
    <property type="protein sequence ID" value="TWI06356.1"/>
    <property type="molecule type" value="Genomic_DNA"/>
</dbReference>
<reference evidence="1 2" key="1">
    <citation type="journal article" date="2015" name="Stand. Genomic Sci.">
        <title>Genomic Encyclopedia of Bacterial and Archaeal Type Strains, Phase III: the genomes of soil and plant-associated and newly described type strains.</title>
        <authorList>
            <person name="Whitman W.B."/>
            <person name="Woyke T."/>
            <person name="Klenk H.P."/>
            <person name="Zhou Y."/>
            <person name="Lilburn T.G."/>
            <person name="Beck B.J."/>
            <person name="De Vos P."/>
            <person name="Vandamme P."/>
            <person name="Eisen J.A."/>
            <person name="Garrity G."/>
            <person name="Hugenholtz P."/>
            <person name="Kyrpides N.C."/>
        </authorList>
    </citation>
    <scope>NUCLEOTIDE SEQUENCE [LARGE SCALE GENOMIC DNA]</scope>
    <source>
        <strain evidence="1 2">CGMCC 1.10136</strain>
    </source>
</reference>
<gene>
    <name evidence="1" type="ORF">IP93_02976</name>
</gene>
<dbReference type="OrthoDB" id="275124at2"/>
<dbReference type="NCBIfam" id="TIGR04474">
    <property type="entry name" value="tcm_partner"/>
    <property type="match status" value="1"/>
</dbReference>
<keyword evidence="2" id="KW-1185">Reference proteome</keyword>
<comment type="caution">
    <text evidence="1">The sequence shown here is derived from an EMBL/GenBank/DDBJ whole genome shotgun (WGS) entry which is preliminary data.</text>
</comment>
<dbReference type="Proteomes" id="UP000316471">
    <property type="component" value="Unassembled WGS sequence"/>
</dbReference>
<dbReference type="AlphaFoldDB" id="A0A562LFH8"/>
<proteinExistence type="predicted"/>
<organism evidence="1 2">
    <name type="scientific">Aerolutibacter ruishenii</name>
    <dbReference type="NCBI Taxonomy" id="686800"/>
    <lineage>
        <taxon>Bacteria</taxon>
        <taxon>Pseudomonadati</taxon>
        <taxon>Pseudomonadota</taxon>
        <taxon>Gammaproteobacteria</taxon>
        <taxon>Lysobacterales</taxon>
        <taxon>Lysobacteraceae</taxon>
        <taxon>Aerolutibacter</taxon>
    </lineage>
</organism>
<protein>
    <submittedName>
        <fullName evidence="1">Three-Cys-motif partner protein</fullName>
    </submittedName>
</protein>
<dbReference type="InterPro" id="IPR031009">
    <property type="entry name" value="Tcm_partner"/>
</dbReference>
<name>A0A562LFH8_9GAMM</name>
<accession>A0A562LFH8</accession>
<evidence type="ECO:0000313" key="2">
    <source>
        <dbReference type="Proteomes" id="UP000316471"/>
    </source>
</evidence>